<dbReference type="AlphaFoldDB" id="A0AAW1HWW0"/>
<dbReference type="InterPro" id="IPR043128">
    <property type="entry name" value="Rev_trsase/Diguanyl_cyclase"/>
</dbReference>
<feature type="region of interest" description="Disordered" evidence="1">
    <location>
        <begin position="25"/>
        <end position="117"/>
    </location>
</feature>
<name>A0AAW1HWW0_POPJA</name>
<dbReference type="Proteomes" id="UP001458880">
    <property type="component" value="Unassembled WGS sequence"/>
</dbReference>
<evidence type="ECO:0000259" key="2">
    <source>
        <dbReference type="Pfam" id="PF00078"/>
    </source>
</evidence>
<keyword evidence="4" id="KW-1185">Reference proteome</keyword>
<dbReference type="EMBL" id="JASPKY010000829">
    <property type="protein sequence ID" value="KAK9681283.1"/>
    <property type="molecule type" value="Genomic_DNA"/>
</dbReference>
<dbReference type="Pfam" id="PF00078">
    <property type="entry name" value="RVT_1"/>
    <property type="match status" value="1"/>
</dbReference>
<dbReference type="PANTHER" id="PTHR37984:SF5">
    <property type="entry name" value="PROTEIN NYNRIN-LIKE"/>
    <property type="match status" value="1"/>
</dbReference>
<dbReference type="InterPro" id="IPR000477">
    <property type="entry name" value="RT_dom"/>
</dbReference>
<dbReference type="SUPFAM" id="SSF56672">
    <property type="entry name" value="DNA/RNA polymerases"/>
    <property type="match status" value="1"/>
</dbReference>
<evidence type="ECO:0000256" key="1">
    <source>
        <dbReference type="SAM" id="MobiDB-lite"/>
    </source>
</evidence>
<gene>
    <name evidence="3" type="ORF">QE152_g38452</name>
</gene>
<dbReference type="InterPro" id="IPR043502">
    <property type="entry name" value="DNA/RNA_pol_sf"/>
</dbReference>
<dbReference type="GO" id="GO:0003964">
    <property type="term" value="F:RNA-directed DNA polymerase activity"/>
    <property type="evidence" value="ECO:0007669"/>
    <property type="project" value="UniProtKB-KW"/>
</dbReference>
<sequence length="292" mass="31501">MNVIIPVTDKNADGAAAIGPTAIAAPTVPPQLSPQIPSPPQSTPPEWTVEGRWRTGGGGGERRGGERGDARPKPNGEGEKKGRDGKEIGGKDSERKGSGGNESEGKGKEGATPGFVKSRPVPFALLDKIENELDLLVNEGILSKVDNSLWASPIVPVSKSNGDIRICGDFKVSINQYLLVDEYQLPTIDELLATMAGGDKSTKIDLSRAYLQLEVAPEDRHLLTLNTHKGLYQANRLLYGVASAPAIWQREIEKILQRIPGVSVFLDDIKITGSDDTTHLARLNLVFERLKQ</sequence>
<dbReference type="Gene3D" id="3.10.10.10">
    <property type="entry name" value="HIV Type 1 Reverse Transcriptase, subunit A, domain 1"/>
    <property type="match status" value="1"/>
</dbReference>
<dbReference type="CDD" id="cd01647">
    <property type="entry name" value="RT_LTR"/>
    <property type="match status" value="1"/>
</dbReference>
<keyword evidence="3" id="KW-0548">Nucleotidyltransferase</keyword>
<dbReference type="Gene3D" id="3.30.70.270">
    <property type="match status" value="1"/>
</dbReference>
<feature type="compositionally biased region" description="Pro residues" evidence="1">
    <location>
        <begin position="27"/>
        <end position="43"/>
    </location>
</feature>
<protein>
    <submittedName>
        <fullName evidence="3">Reverse transcriptase (RNA-dependent DNA polymerase)</fullName>
    </submittedName>
</protein>
<feature type="compositionally biased region" description="Basic and acidic residues" evidence="1">
    <location>
        <begin position="60"/>
        <end position="109"/>
    </location>
</feature>
<keyword evidence="3" id="KW-0695">RNA-directed DNA polymerase</keyword>
<comment type="caution">
    <text evidence="3">The sequence shown here is derived from an EMBL/GenBank/DDBJ whole genome shotgun (WGS) entry which is preliminary data.</text>
</comment>
<evidence type="ECO:0000313" key="4">
    <source>
        <dbReference type="Proteomes" id="UP001458880"/>
    </source>
</evidence>
<proteinExistence type="predicted"/>
<feature type="domain" description="Reverse transcriptase" evidence="2">
    <location>
        <begin position="161"/>
        <end position="292"/>
    </location>
</feature>
<accession>A0AAW1HWW0</accession>
<keyword evidence="3" id="KW-0808">Transferase</keyword>
<evidence type="ECO:0000313" key="3">
    <source>
        <dbReference type="EMBL" id="KAK9681283.1"/>
    </source>
</evidence>
<dbReference type="InterPro" id="IPR050951">
    <property type="entry name" value="Retrovirus_Pol_polyprotein"/>
</dbReference>
<reference evidence="3 4" key="1">
    <citation type="journal article" date="2024" name="BMC Genomics">
        <title>De novo assembly and annotation of Popillia japonica's genome with initial clues to its potential as an invasive pest.</title>
        <authorList>
            <person name="Cucini C."/>
            <person name="Boschi S."/>
            <person name="Funari R."/>
            <person name="Cardaioli E."/>
            <person name="Iannotti N."/>
            <person name="Marturano G."/>
            <person name="Paoli F."/>
            <person name="Bruttini M."/>
            <person name="Carapelli A."/>
            <person name="Frati F."/>
            <person name="Nardi F."/>
        </authorList>
    </citation>
    <scope>NUCLEOTIDE SEQUENCE [LARGE SCALE GENOMIC DNA]</scope>
    <source>
        <strain evidence="3">DMR45628</strain>
    </source>
</reference>
<organism evidence="3 4">
    <name type="scientific">Popillia japonica</name>
    <name type="common">Japanese beetle</name>
    <dbReference type="NCBI Taxonomy" id="7064"/>
    <lineage>
        <taxon>Eukaryota</taxon>
        <taxon>Metazoa</taxon>
        <taxon>Ecdysozoa</taxon>
        <taxon>Arthropoda</taxon>
        <taxon>Hexapoda</taxon>
        <taxon>Insecta</taxon>
        <taxon>Pterygota</taxon>
        <taxon>Neoptera</taxon>
        <taxon>Endopterygota</taxon>
        <taxon>Coleoptera</taxon>
        <taxon>Polyphaga</taxon>
        <taxon>Scarabaeiformia</taxon>
        <taxon>Scarabaeidae</taxon>
        <taxon>Rutelinae</taxon>
        <taxon>Popillia</taxon>
    </lineage>
</organism>
<dbReference type="PANTHER" id="PTHR37984">
    <property type="entry name" value="PROTEIN CBG26694"/>
    <property type="match status" value="1"/>
</dbReference>